<evidence type="ECO:0000313" key="2">
    <source>
        <dbReference type="EMBL" id="QIA65387.1"/>
    </source>
</evidence>
<keyword evidence="3" id="KW-1185">Reference proteome</keyword>
<name>A0A7Z2YFD3_9VIBR</name>
<dbReference type="Proteomes" id="UP000464262">
    <property type="component" value="Chromosome 2"/>
</dbReference>
<keyword evidence="1" id="KW-0812">Transmembrane</keyword>
<evidence type="ECO:0000313" key="3">
    <source>
        <dbReference type="Proteomes" id="UP000464262"/>
    </source>
</evidence>
<sequence>MDKECECIVCHNKDTAQSKQCPYCFISSKLNREYTPVWIPFLEKEDFQGQQRCMGCFSQPMLEALAFAVGQVYEFGIKVVRENLLAFCHGELEAKECDKGHPQMTNVRDFLDVVETIYRNEQSRKQIAAQAATQIEKKRKRLFMIQNVWQILVCFFMPLFLPLFAMFIALTQLPQQFVLGAVFLTICCCFQVALVWLLLQTDWLTKLESPLIQERTGMPGVAIGLSYLYGAACYVLALIPYSVLYGLLWIPDSPPKYLQWLVGLM</sequence>
<keyword evidence="1" id="KW-0472">Membrane</keyword>
<dbReference type="AlphaFoldDB" id="A0A7Z2YFD3"/>
<protein>
    <submittedName>
        <fullName evidence="2">Uncharacterized protein</fullName>
    </submittedName>
</protein>
<dbReference type="RefSeq" id="WP_164650287.1">
    <property type="nucleotide sequence ID" value="NZ_CP047476.1"/>
</dbReference>
<accession>A0A7Z2YFD3</accession>
<organism evidence="2 3">
    <name type="scientific">Vibrio astriarenae</name>
    <dbReference type="NCBI Taxonomy" id="1481923"/>
    <lineage>
        <taxon>Bacteria</taxon>
        <taxon>Pseudomonadati</taxon>
        <taxon>Pseudomonadota</taxon>
        <taxon>Gammaproteobacteria</taxon>
        <taxon>Vibrionales</taxon>
        <taxon>Vibrionaceae</taxon>
        <taxon>Vibrio</taxon>
    </lineage>
</organism>
<feature type="transmembrane region" description="Helical" evidence="1">
    <location>
        <begin position="148"/>
        <end position="171"/>
    </location>
</feature>
<evidence type="ECO:0000256" key="1">
    <source>
        <dbReference type="SAM" id="Phobius"/>
    </source>
</evidence>
<gene>
    <name evidence="2" type="ORF">GT360_17765</name>
</gene>
<dbReference type="KEGG" id="vas:GT360_17765"/>
<keyword evidence="1" id="KW-1133">Transmembrane helix</keyword>
<dbReference type="EMBL" id="CP047476">
    <property type="protein sequence ID" value="QIA65387.1"/>
    <property type="molecule type" value="Genomic_DNA"/>
</dbReference>
<feature type="transmembrane region" description="Helical" evidence="1">
    <location>
        <begin position="220"/>
        <end position="250"/>
    </location>
</feature>
<proteinExistence type="predicted"/>
<reference evidence="2 3" key="1">
    <citation type="submission" date="2020-01" db="EMBL/GenBank/DDBJ databases">
        <title>Whole genome and functional gene identification of agarase of Vibrio HN897.</title>
        <authorList>
            <person name="Liu Y."/>
            <person name="Zhao Z."/>
        </authorList>
    </citation>
    <scope>NUCLEOTIDE SEQUENCE [LARGE SCALE GENOMIC DNA]</scope>
    <source>
        <strain evidence="2 3">HN897</strain>
    </source>
</reference>
<feature type="transmembrane region" description="Helical" evidence="1">
    <location>
        <begin position="177"/>
        <end position="199"/>
    </location>
</feature>